<dbReference type="InterPro" id="IPR010368">
    <property type="entry name" value="Com_YlbF"/>
</dbReference>
<proteinExistence type="predicted"/>
<gene>
    <name evidence="2" type="ORF">SAMN05216352_101602</name>
</gene>
<protein>
    <submittedName>
        <fullName evidence="2">Cell fate regulator YmcA, YheA/YmcA/DUF963 family (Controls sporulation, competence, biofilm development)</fullName>
    </submittedName>
</protein>
<organism evidence="2 3">
    <name type="scientific">Alteribacillus bidgolensis</name>
    <dbReference type="NCBI Taxonomy" id="930129"/>
    <lineage>
        <taxon>Bacteria</taxon>
        <taxon>Bacillati</taxon>
        <taxon>Bacillota</taxon>
        <taxon>Bacilli</taxon>
        <taxon>Bacillales</taxon>
        <taxon>Bacillaceae</taxon>
        <taxon>Alteribacillus</taxon>
    </lineage>
</organism>
<dbReference type="STRING" id="930129.SAMN05216352_101602"/>
<dbReference type="PANTHER" id="PTHR38448:SF1">
    <property type="entry name" value="YLBF FAMILY REGULATOR"/>
    <property type="match status" value="1"/>
</dbReference>
<dbReference type="SUPFAM" id="SSF158622">
    <property type="entry name" value="YheA/YmcA-like"/>
    <property type="match status" value="1"/>
</dbReference>
<dbReference type="RefSeq" id="WP_091580625.1">
    <property type="nucleotide sequence ID" value="NZ_FNDU01000001.1"/>
</dbReference>
<evidence type="ECO:0000313" key="2">
    <source>
        <dbReference type="EMBL" id="SDH54346.1"/>
    </source>
</evidence>
<dbReference type="OrthoDB" id="2167788at2"/>
<dbReference type="PANTHER" id="PTHR38448">
    <property type="entry name" value="REGULATORY PROTEIN YLBF-RELATED"/>
    <property type="match status" value="1"/>
</dbReference>
<keyword evidence="3" id="KW-1185">Reference proteome</keyword>
<evidence type="ECO:0000313" key="3">
    <source>
        <dbReference type="Proteomes" id="UP000199017"/>
    </source>
</evidence>
<dbReference type="InterPro" id="IPR023378">
    <property type="entry name" value="YheA/YmcA-like_dom_sf"/>
</dbReference>
<sequence>MSETVYSKKEVLDKARELGKLISETEEVDFFKKAEEKINKNLKVQELIGKIKNKQKQAVNLQHYEKREALKQVEQEIDELNKEIDEIPLVQEFKQSQKDVNHLLQLVSTTISNTVTDEIIESTGGDKLRGTTNKSPFIDIKNS</sequence>
<dbReference type="Gene3D" id="1.20.1500.10">
    <property type="entry name" value="YheA/YmcA-like"/>
    <property type="match status" value="1"/>
</dbReference>
<dbReference type="InterPro" id="IPR052767">
    <property type="entry name" value="Bact_com_dev_regulator"/>
</dbReference>
<reference evidence="2 3" key="1">
    <citation type="submission" date="2016-10" db="EMBL/GenBank/DDBJ databases">
        <authorList>
            <person name="de Groot N.N."/>
        </authorList>
    </citation>
    <scope>NUCLEOTIDE SEQUENCE [LARGE SCALE GENOMIC DNA]</scope>
    <source>
        <strain evidence="3">P4B,CCM 7963,CECT 7998,DSM 25260,IBRC-M 10614,KCTC 13821</strain>
    </source>
</reference>
<dbReference type="EMBL" id="FNDU01000001">
    <property type="protein sequence ID" value="SDH54346.1"/>
    <property type="molecule type" value="Genomic_DNA"/>
</dbReference>
<evidence type="ECO:0000256" key="1">
    <source>
        <dbReference type="SAM" id="Coils"/>
    </source>
</evidence>
<accession>A0A1G8D9B9</accession>
<dbReference type="Pfam" id="PF06133">
    <property type="entry name" value="Com_YlbF"/>
    <property type="match status" value="1"/>
</dbReference>
<keyword evidence="1" id="KW-0175">Coiled coil</keyword>
<dbReference type="Proteomes" id="UP000199017">
    <property type="component" value="Unassembled WGS sequence"/>
</dbReference>
<dbReference type="InterPro" id="IPR016783">
    <property type="entry name" value="Biofilm_formation_YmcA"/>
</dbReference>
<dbReference type="PIRSF" id="PIRSF021287">
    <property type="entry name" value="Biofilm_formation_YmcA"/>
    <property type="match status" value="1"/>
</dbReference>
<name>A0A1G8D9B9_9BACI</name>
<dbReference type="AlphaFoldDB" id="A0A1G8D9B9"/>
<feature type="coiled-coil region" evidence="1">
    <location>
        <begin position="63"/>
        <end position="90"/>
    </location>
</feature>